<dbReference type="InterPro" id="IPR027417">
    <property type="entry name" value="P-loop_NTPase"/>
</dbReference>
<keyword evidence="6" id="KW-0342">GTP-binding</keyword>
<dbReference type="SMART" id="SM00173">
    <property type="entry name" value="RAS"/>
    <property type="match status" value="1"/>
</dbReference>
<evidence type="ECO:0000256" key="7">
    <source>
        <dbReference type="SAM" id="Coils"/>
    </source>
</evidence>
<organism evidence="10">
    <name type="scientific">Arion vulgaris</name>
    <dbReference type="NCBI Taxonomy" id="1028688"/>
    <lineage>
        <taxon>Eukaryota</taxon>
        <taxon>Metazoa</taxon>
        <taxon>Spiralia</taxon>
        <taxon>Lophotrochozoa</taxon>
        <taxon>Mollusca</taxon>
        <taxon>Gastropoda</taxon>
        <taxon>Heterobranchia</taxon>
        <taxon>Euthyneura</taxon>
        <taxon>Panpulmonata</taxon>
        <taxon>Eupulmonata</taxon>
        <taxon>Stylommatophora</taxon>
        <taxon>Helicina</taxon>
        <taxon>Arionoidea</taxon>
        <taxon>Arionidae</taxon>
        <taxon>Arion</taxon>
    </lineage>
</organism>
<evidence type="ECO:0000256" key="8">
    <source>
        <dbReference type="SAM" id="MobiDB-lite"/>
    </source>
</evidence>
<dbReference type="PROSITE" id="PS00018">
    <property type="entry name" value="EF_HAND_1"/>
    <property type="match status" value="1"/>
</dbReference>
<dbReference type="GO" id="GO:0003924">
    <property type="term" value="F:GTPase activity"/>
    <property type="evidence" value="ECO:0007669"/>
    <property type="project" value="InterPro"/>
</dbReference>
<accession>A0A0B7BKP7</accession>
<feature type="compositionally biased region" description="Polar residues" evidence="8">
    <location>
        <begin position="378"/>
        <end position="389"/>
    </location>
</feature>
<dbReference type="SMART" id="SM00177">
    <property type="entry name" value="ARF"/>
    <property type="match status" value="1"/>
</dbReference>
<dbReference type="InterPro" id="IPR002048">
    <property type="entry name" value="EF_hand_dom"/>
</dbReference>
<feature type="region of interest" description="Disordered" evidence="8">
    <location>
        <begin position="449"/>
        <end position="502"/>
    </location>
</feature>
<dbReference type="Gene3D" id="1.10.238.10">
    <property type="entry name" value="EF-hand"/>
    <property type="match status" value="1"/>
</dbReference>
<evidence type="ECO:0000256" key="1">
    <source>
        <dbReference type="ARBA" id="ARBA00004496"/>
    </source>
</evidence>
<evidence type="ECO:0000259" key="9">
    <source>
        <dbReference type="PROSITE" id="PS50222"/>
    </source>
</evidence>
<dbReference type="EMBL" id="HACG01046638">
    <property type="protein sequence ID" value="CEK93503.1"/>
    <property type="molecule type" value="Transcribed_RNA"/>
</dbReference>
<dbReference type="PROSITE" id="PS51417">
    <property type="entry name" value="ARF"/>
    <property type="match status" value="1"/>
</dbReference>
<feature type="region of interest" description="Disordered" evidence="8">
    <location>
        <begin position="353"/>
        <end position="397"/>
    </location>
</feature>
<dbReference type="Pfam" id="PF13499">
    <property type="entry name" value="EF-hand_7"/>
    <property type="match status" value="1"/>
</dbReference>
<comment type="subcellular location">
    <subcellularLocation>
        <location evidence="1">Cytoplasm</location>
    </subcellularLocation>
</comment>
<dbReference type="PROSITE" id="PS51421">
    <property type="entry name" value="RAS"/>
    <property type="match status" value="1"/>
</dbReference>
<dbReference type="InterPro" id="IPR001806">
    <property type="entry name" value="Small_GTPase"/>
</dbReference>
<evidence type="ECO:0000256" key="2">
    <source>
        <dbReference type="ARBA" id="ARBA00022490"/>
    </source>
</evidence>
<keyword evidence="2" id="KW-0963">Cytoplasm</keyword>
<dbReference type="CDD" id="cd00051">
    <property type="entry name" value="EFh"/>
    <property type="match status" value="1"/>
</dbReference>
<evidence type="ECO:0000256" key="3">
    <source>
        <dbReference type="ARBA" id="ARBA00022741"/>
    </source>
</evidence>
<dbReference type="InterPro" id="IPR018247">
    <property type="entry name" value="EF_Hand_1_Ca_BS"/>
</dbReference>
<dbReference type="GO" id="GO:0005509">
    <property type="term" value="F:calcium ion binding"/>
    <property type="evidence" value="ECO:0007669"/>
    <property type="project" value="InterPro"/>
</dbReference>
<proteinExistence type="predicted"/>
<evidence type="ECO:0000313" key="10">
    <source>
        <dbReference type="EMBL" id="CEK93503.1"/>
    </source>
</evidence>
<dbReference type="PROSITE" id="PS50222">
    <property type="entry name" value="EF_HAND_2"/>
    <property type="match status" value="1"/>
</dbReference>
<dbReference type="SMART" id="SM00054">
    <property type="entry name" value="EFh"/>
    <property type="match status" value="2"/>
</dbReference>
<reference evidence="10" key="1">
    <citation type="submission" date="2014-12" db="EMBL/GenBank/DDBJ databases">
        <title>Insight into the proteome of Arion vulgaris.</title>
        <authorList>
            <person name="Aradska J."/>
            <person name="Bulat T."/>
            <person name="Smidak R."/>
            <person name="Sarate P."/>
            <person name="Gangsoo J."/>
            <person name="Sialana F."/>
            <person name="Bilban M."/>
            <person name="Lubec G."/>
        </authorList>
    </citation>
    <scope>NUCLEOTIDE SEQUENCE</scope>
    <source>
        <tissue evidence="10">Skin</tissue>
    </source>
</reference>
<gene>
    <name evidence="10" type="primary">ORF195665</name>
</gene>
<dbReference type="Gene3D" id="3.40.50.300">
    <property type="entry name" value="P-loop containing nucleotide triphosphate hydrolases"/>
    <property type="match status" value="1"/>
</dbReference>
<sequence>MAYMQRSISSEDMMTEPNQAMIDQMQEVMSQKAVELFRLCDKEEKGFITKSDMQRLRAELPVSPDQLEVVFDSLDDDGNGFLSLQEFTDGFGSFLGLKSPNSSRDDNVDEMEPTMYEGEYGTTDPAMEEKMFTEMIHHIGASHIFQDEEVVKAMWLKLHREEPDMSSTFEEFIARLAGDIKKSKVDFLSLESALLSKSNEHEEEVKKLYEEMELQIKEEKERILAEERAKERHTRSELESQLKEREKQLQDILTKHQEMEQKLENLNKTDVMTKQENDRLQKERDMLEEMLGQSQNNLDESRSYIQQMQMQQKDEKRERARAALMLSEGIAIERESLVKQLDLLKDVNKKLRDDKDEADATDIRRDGPLSLDAEVKNAQGNEPQKSNSTPRKELHKQGSVLSNYFPGERAPHGRSTELVSVDLDVDGLYDGEDGSGSFDAESLFGASVFIPDDNEDPEGALEVDDTIGSLGGQRSKNKNLRRQHHHSSSEDDVGLGEDGGSEDKKIKKVRAKLLMHKRSQPVGADSQIESYPPKPQRIFKVVFVGDSGVGKSSFIHRFCHQEFKPNFSTTIGVDFQIKTLDVKDSTVILQLWDTAGQERFRSMTKAYFRKADGIIVMYDVAVESTFTSVRNWMNSVQEHVEPGTVIMLLGNKLDISEDDAKRPVKQKDGLVLAVEWDMLFYETSAKSGTKITESMEALASLLQEKEDKKIEDGLKLTDDKPKKRCCRR</sequence>
<evidence type="ECO:0000256" key="6">
    <source>
        <dbReference type="ARBA" id="ARBA00023134"/>
    </source>
</evidence>
<dbReference type="SUPFAM" id="SSF47473">
    <property type="entry name" value="EF-hand"/>
    <property type="match status" value="1"/>
</dbReference>
<dbReference type="GO" id="GO:0005737">
    <property type="term" value="C:cytoplasm"/>
    <property type="evidence" value="ECO:0007669"/>
    <property type="project" value="UniProtKB-SubCell"/>
</dbReference>
<dbReference type="CDD" id="cd00154">
    <property type="entry name" value="Rab"/>
    <property type="match status" value="1"/>
</dbReference>
<dbReference type="AlphaFoldDB" id="A0A0B7BKP7"/>
<dbReference type="GO" id="GO:0005525">
    <property type="term" value="F:GTP binding"/>
    <property type="evidence" value="ECO:0007669"/>
    <property type="project" value="UniProtKB-KW"/>
</dbReference>
<dbReference type="SMART" id="SM00176">
    <property type="entry name" value="RAN"/>
    <property type="match status" value="1"/>
</dbReference>
<dbReference type="SMART" id="SM00175">
    <property type="entry name" value="RAB"/>
    <property type="match status" value="1"/>
</dbReference>
<dbReference type="PROSITE" id="PS51419">
    <property type="entry name" value="RAB"/>
    <property type="match status" value="1"/>
</dbReference>
<feature type="domain" description="EF-hand" evidence="9">
    <location>
        <begin position="62"/>
        <end position="97"/>
    </location>
</feature>
<dbReference type="Pfam" id="PF00071">
    <property type="entry name" value="Ras"/>
    <property type="match status" value="1"/>
</dbReference>
<dbReference type="PRINTS" id="PR00449">
    <property type="entry name" value="RASTRNSFRMNG"/>
</dbReference>
<evidence type="ECO:0000256" key="4">
    <source>
        <dbReference type="ARBA" id="ARBA00022837"/>
    </source>
</evidence>
<dbReference type="InterPro" id="IPR050227">
    <property type="entry name" value="Rab"/>
</dbReference>
<dbReference type="PANTHER" id="PTHR47977">
    <property type="entry name" value="RAS-RELATED PROTEIN RAB"/>
    <property type="match status" value="1"/>
</dbReference>
<dbReference type="InterPro" id="IPR005225">
    <property type="entry name" value="Small_GTP-bd"/>
</dbReference>
<feature type="coiled-coil region" evidence="7">
    <location>
        <begin position="198"/>
        <end position="297"/>
    </location>
</feature>
<dbReference type="SMART" id="SM00174">
    <property type="entry name" value="RHO"/>
    <property type="match status" value="1"/>
</dbReference>
<keyword evidence="3" id="KW-0547">Nucleotide-binding</keyword>
<name>A0A0B7BKP7_9EUPU</name>
<feature type="compositionally biased region" description="Basic residues" evidence="8">
    <location>
        <begin position="475"/>
        <end position="486"/>
    </location>
</feature>
<evidence type="ECO:0000256" key="5">
    <source>
        <dbReference type="ARBA" id="ARBA00023054"/>
    </source>
</evidence>
<dbReference type="FunFam" id="3.40.50.300:FF:001348">
    <property type="entry name" value="Ras and EF-hand domain-containing protein"/>
    <property type="match status" value="1"/>
</dbReference>
<dbReference type="InterPro" id="IPR011992">
    <property type="entry name" value="EF-hand-dom_pair"/>
</dbReference>
<keyword evidence="4" id="KW-0106">Calcium</keyword>
<dbReference type="SUPFAM" id="SSF52540">
    <property type="entry name" value="P-loop containing nucleoside triphosphate hydrolases"/>
    <property type="match status" value="1"/>
</dbReference>
<protein>
    <recommendedName>
        <fullName evidence="9">EF-hand domain-containing protein</fullName>
    </recommendedName>
</protein>
<dbReference type="NCBIfam" id="TIGR00231">
    <property type="entry name" value="small_GTP"/>
    <property type="match status" value="1"/>
</dbReference>
<feature type="compositionally biased region" description="Acidic residues" evidence="8">
    <location>
        <begin position="452"/>
        <end position="465"/>
    </location>
</feature>
<keyword evidence="5 7" id="KW-0175">Coiled coil</keyword>